<feature type="transmembrane region" description="Helical" evidence="15">
    <location>
        <begin position="428"/>
        <end position="453"/>
    </location>
</feature>
<keyword evidence="12" id="KW-0326">Glycosidase</keyword>
<feature type="transmembrane region" description="Helical" evidence="15">
    <location>
        <begin position="604"/>
        <end position="623"/>
    </location>
</feature>
<evidence type="ECO:0000256" key="5">
    <source>
        <dbReference type="ARBA" id="ARBA00022692"/>
    </source>
</evidence>
<dbReference type="GO" id="GO:0008843">
    <property type="term" value="F:endochitinase activity"/>
    <property type="evidence" value="ECO:0007669"/>
    <property type="project" value="UniProtKB-EC"/>
</dbReference>
<sequence>MKLSILSFITLGVASVMAGSASVCPSDNTHATGAALQNIVDYKKGNHQLMAGYFRSWRDKASSTANKVSMLDLPDCLDIALVFPQGDEPAAFWTALKDTYVPALHTRGTKVVRSVGIAQLIDSTWANTPAGWQGLADALLKKVDDYGLDGLDIDVEQSLSAAQLQQATGVFNALSKKLGPKSGTGKLLIFDTNGDGSQPLWRNVYSTVSYVLIQSYGRSPSSLQNTYNSFKSYISSKQYLIGFSFYEENGANWGDTTSPITSSRAWQYAKWQPSGATKGGIFSYAIDRDGVSIGDNRLQPTDFTWTRKLISAMNPIFITVVSREKVNFELAMYKGYLNKGHITFSPNDSKTRPLLHKIARRSGMFSVMQSTWCTFRIFRDRRRTRSQHARVDKIFISAVVAGCYIAFSSSVCLVINTSPGMQESAPGYIRMISALAFPLSLVMIVLTGTDLCTGSFMYTTLAALHRRISTRQMLMHWALTFFGNLAGSLFIVGIVIGYGGVLDNELYRDQAIKFAHESAYTPMWYQIFLRAICANWLVSLACWLAFQARDGAGKIAAIWWPVFAFVALGLDHVVANMCFIPTAILLGSPHITVSYYIWKSMTPALLGNIVGGGLCVATLHWYLHLTGTTEPIPIDGRLYIKSVPSLMPEKV</sequence>
<evidence type="ECO:0000256" key="1">
    <source>
        <dbReference type="ARBA" id="ARBA00000822"/>
    </source>
</evidence>
<evidence type="ECO:0000256" key="9">
    <source>
        <dbReference type="ARBA" id="ARBA00023024"/>
    </source>
</evidence>
<feature type="transmembrane region" description="Helical" evidence="15">
    <location>
        <begin position="474"/>
        <end position="498"/>
    </location>
</feature>
<dbReference type="Gene3D" id="3.20.20.80">
    <property type="entry name" value="Glycosidases"/>
    <property type="match status" value="1"/>
</dbReference>
<feature type="chain" id="PRO_5001995382" evidence="16">
    <location>
        <begin position="19"/>
        <end position="651"/>
    </location>
</feature>
<dbReference type="GO" id="GO:0015707">
    <property type="term" value="P:nitrite transport"/>
    <property type="evidence" value="ECO:0007669"/>
    <property type="project" value="TreeGrafter"/>
</dbReference>
<evidence type="ECO:0000256" key="12">
    <source>
        <dbReference type="ARBA" id="ARBA00023295"/>
    </source>
</evidence>
<keyword evidence="13" id="KW-0624">Polysaccharide degradation</keyword>
<dbReference type="GO" id="GO:0005886">
    <property type="term" value="C:plasma membrane"/>
    <property type="evidence" value="ECO:0007669"/>
    <property type="project" value="TreeGrafter"/>
</dbReference>
<dbReference type="InterPro" id="IPR017853">
    <property type="entry name" value="GH"/>
</dbReference>
<dbReference type="InterPro" id="IPR001579">
    <property type="entry name" value="Glyco_hydro_18_chit_AS"/>
</dbReference>
<name>A0A0A2VB74_BEABA</name>
<protein>
    <submittedName>
        <fullName evidence="18">Endo-beta-N-acetylglucosaminidase F2</fullName>
    </submittedName>
</protein>
<reference evidence="18 19" key="1">
    <citation type="submission" date="2012-10" db="EMBL/GenBank/DDBJ databases">
        <title>Genome sequencing and analysis of entomopathogenic fungi Beauveria bassiana D1-5.</title>
        <authorList>
            <person name="Li Q."/>
            <person name="Wang L."/>
            <person name="Zhang Z."/>
            <person name="Wang Q."/>
            <person name="Ren J."/>
            <person name="Wang M."/>
            <person name="Xu W."/>
            <person name="Wang J."/>
            <person name="Lu Y."/>
            <person name="Du Q."/>
            <person name="Sun Z."/>
        </authorList>
    </citation>
    <scope>NUCLEOTIDE SEQUENCE [LARGE SCALE GENOMIC DNA]</scope>
    <source>
        <strain evidence="18 19">D1-5</strain>
    </source>
</reference>
<evidence type="ECO:0000259" key="17">
    <source>
        <dbReference type="PROSITE" id="PS51910"/>
    </source>
</evidence>
<dbReference type="InterPro" id="IPR001223">
    <property type="entry name" value="Glyco_hydro18_cat"/>
</dbReference>
<dbReference type="GO" id="GO:0006032">
    <property type="term" value="P:chitin catabolic process"/>
    <property type="evidence" value="ECO:0007669"/>
    <property type="project" value="UniProtKB-KW"/>
</dbReference>
<keyword evidence="8 15" id="KW-1133">Transmembrane helix</keyword>
<keyword evidence="10 15" id="KW-0472">Membrane</keyword>
<dbReference type="GO" id="GO:0000272">
    <property type="term" value="P:polysaccharide catabolic process"/>
    <property type="evidence" value="ECO:0007669"/>
    <property type="project" value="UniProtKB-KW"/>
</dbReference>
<evidence type="ECO:0000256" key="14">
    <source>
        <dbReference type="ARBA" id="ARBA00049660"/>
    </source>
</evidence>
<dbReference type="SUPFAM" id="SSF51445">
    <property type="entry name" value="(Trans)glycosidases"/>
    <property type="match status" value="1"/>
</dbReference>
<dbReference type="GO" id="GO:0005576">
    <property type="term" value="C:extracellular region"/>
    <property type="evidence" value="ECO:0007669"/>
    <property type="project" value="UniProtKB-SubCell"/>
</dbReference>
<evidence type="ECO:0000256" key="15">
    <source>
        <dbReference type="SAM" id="Phobius"/>
    </source>
</evidence>
<evidence type="ECO:0000256" key="2">
    <source>
        <dbReference type="ARBA" id="ARBA00004141"/>
    </source>
</evidence>
<keyword evidence="9" id="KW-0146">Chitin degradation</keyword>
<dbReference type="PROSITE" id="PS51910">
    <property type="entry name" value="GH18_2"/>
    <property type="match status" value="1"/>
</dbReference>
<comment type="subcellular location">
    <subcellularLocation>
        <location evidence="2">Membrane</location>
        <topology evidence="2">Multi-pass membrane protein</topology>
    </subcellularLocation>
    <subcellularLocation>
        <location evidence="3">Secreted</location>
    </subcellularLocation>
</comment>
<evidence type="ECO:0000256" key="4">
    <source>
        <dbReference type="ARBA" id="ARBA00022525"/>
    </source>
</evidence>
<accession>A0A0A2VB74</accession>
<gene>
    <name evidence="18" type="ORF">BBAD15_g11434</name>
</gene>
<dbReference type="PANTHER" id="PTHR30520">
    <property type="entry name" value="FORMATE TRANSPORTER-RELATED"/>
    <property type="match status" value="1"/>
</dbReference>
<feature type="transmembrane region" description="Helical" evidence="15">
    <location>
        <begin position="558"/>
        <end position="584"/>
    </location>
</feature>
<comment type="caution">
    <text evidence="18">The sequence shown here is derived from an EMBL/GenBank/DDBJ whole genome shotgun (WGS) entry which is preliminary data.</text>
</comment>
<dbReference type="InterPro" id="IPR000292">
    <property type="entry name" value="For/NO2_transpt"/>
</dbReference>
<comment type="similarity">
    <text evidence="14">Belongs to the FNT transporter (TC 1.A.16) family.</text>
</comment>
<dbReference type="EMBL" id="ANFO01001234">
    <property type="protein sequence ID" value="KGQ03335.1"/>
    <property type="molecule type" value="Genomic_DNA"/>
</dbReference>
<evidence type="ECO:0000256" key="10">
    <source>
        <dbReference type="ARBA" id="ARBA00023136"/>
    </source>
</evidence>
<dbReference type="eggNOG" id="ENOG502SP93">
    <property type="taxonomic scope" value="Eukaryota"/>
</dbReference>
<dbReference type="GO" id="GO:0015513">
    <property type="term" value="F:high-affinity secondary active nitrite transmembrane transporter activity"/>
    <property type="evidence" value="ECO:0007669"/>
    <property type="project" value="TreeGrafter"/>
</dbReference>
<dbReference type="HOGENOM" id="CLU_420894_0_0_1"/>
<comment type="catalytic activity">
    <reaction evidence="1">
        <text>Random endo-hydrolysis of N-acetyl-beta-D-glucosaminide (1-&gt;4)-beta-linkages in chitin and chitodextrins.</text>
        <dbReference type="EC" id="3.2.1.14"/>
    </reaction>
</comment>
<evidence type="ECO:0000256" key="11">
    <source>
        <dbReference type="ARBA" id="ARBA00023277"/>
    </source>
</evidence>
<dbReference type="Proteomes" id="UP000030106">
    <property type="component" value="Unassembled WGS sequence"/>
</dbReference>
<feature type="domain" description="GH18" evidence="17">
    <location>
        <begin position="48"/>
        <end position="316"/>
    </location>
</feature>
<proteinExistence type="inferred from homology"/>
<dbReference type="InterPro" id="IPR057016">
    <property type="entry name" value="EndoS_F2-like_TIM-barrel"/>
</dbReference>
<evidence type="ECO:0000256" key="16">
    <source>
        <dbReference type="SAM" id="SignalP"/>
    </source>
</evidence>
<keyword evidence="6 16" id="KW-0732">Signal</keyword>
<evidence type="ECO:0000256" key="8">
    <source>
        <dbReference type="ARBA" id="ARBA00022989"/>
    </source>
</evidence>
<evidence type="ECO:0000256" key="6">
    <source>
        <dbReference type="ARBA" id="ARBA00022729"/>
    </source>
</evidence>
<dbReference type="Pfam" id="PF23916">
    <property type="entry name" value="TIM-barrel_EndoS"/>
    <property type="match status" value="1"/>
</dbReference>
<dbReference type="AlphaFoldDB" id="A0A0A2VB74"/>
<keyword evidence="4" id="KW-0964">Secreted</keyword>
<evidence type="ECO:0000313" key="19">
    <source>
        <dbReference type="Proteomes" id="UP000030106"/>
    </source>
</evidence>
<feature type="transmembrane region" description="Helical" evidence="15">
    <location>
        <begin position="527"/>
        <end position="546"/>
    </location>
</feature>
<evidence type="ECO:0000256" key="13">
    <source>
        <dbReference type="ARBA" id="ARBA00023326"/>
    </source>
</evidence>
<feature type="transmembrane region" description="Helical" evidence="15">
    <location>
        <begin position="394"/>
        <end position="416"/>
    </location>
</feature>
<dbReference type="Pfam" id="PF01226">
    <property type="entry name" value="Form_Nir_trans"/>
    <property type="match status" value="1"/>
</dbReference>
<dbReference type="PANTHER" id="PTHR30520:SF6">
    <property type="entry name" value="FORMATE_NITRATE FAMILY TRANSPORTER (EUROFUNG)"/>
    <property type="match status" value="1"/>
</dbReference>
<evidence type="ECO:0000313" key="18">
    <source>
        <dbReference type="EMBL" id="KGQ03335.1"/>
    </source>
</evidence>
<keyword evidence="7" id="KW-0378">Hydrolase</keyword>
<organism evidence="18 19">
    <name type="scientific">Beauveria bassiana D1-5</name>
    <dbReference type="NCBI Taxonomy" id="1245745"/>
    <lineage>
        <taxon>Eukaryota</taxon>
        <taxon>Fungi</taxon>
        <taxon>Dikarya</taxon>
        <taxon>Ascomycota</taxon>
        <taxon>Pezizomycotina</taxon>
        <taxon>Sordariomycetes</taxon>
        <taxon>Hypocreomycetidae</taxon>
        <taxon>Hypocreales</taxon>
        <taxon>Cordycipitaceae</taxon>
        <taxon>Beauveria</taxon>
    </lineage>
</organism>
<evidence type="ECO:0000256" key="7">
    <source>
        <dbReference type="ARBA" id="ARBA00022801"/>
    </source>
</evidence>
<keyword evidence="5 15" id="KW-0812">Transmembrane</keyword>
<dbReference type="OrthoDB" id="4958379at2759"/>
<dbReference type="Gene3D" id="1.20.1080.10">
    <property type="entry name" value="Glycerol uptake facilitator protein"/>
    <property type="match status" value="1"/>
</dbReference>
<evidence type="ECO:0000256" key="3">
    <source>
        <dbReference type="ARBA" id="ARBA00004613"/>
    </source>
</evidence>
<dbReference type="PROSITE" id="PS01095">
    <property type="entry name" value="GH18_1"/>
    <property type="match status" value="1"/>
</dbReference>
<keyword evidence="11" id="KW-0119">Carbohydrate metabolism</keyword>
<feature type="signal peptide" evidence="16">
    <location>
        <begin position="1"/>
        <end position="18"/>
    </location>
</feature>
<dbReference type="InterPro" id="IPR023271">
    <property type="entry name" value="Aquaporin-like"/>
</dbReference>